<name>A0A329MD56_9MYCO</name>
<organism evidence="1 2">
    <name type="scientific">Mycobacterium colombiense</name>
    <dbReference type="NCBI Taxonomy" id="339268"/>
    <lineage>
        <taxon>Bacteria</taxon>
        <taxon>Bacillati</taxon>
        <taxon>Actinomycetota</taxon>
        <taxon>Actinomycetes</taxon>
        <taxon>Mycobacteriales</taxon>
        <taxon>Mycobacteriaceae</taxon>
        <taxon>Mycobacterium</taxon>
        <taxon>Mycobacterium avium complex (MAC)</taxon>
    </lineage>
</organism>
<reference evidence="1 2" key="1">
    <citation type="submission" date="2018-06" db="EMBL/GenBank/DDBJ databases">
        <title>NTM in soil in Japan.</title>
        <authorList>
            <person name="Ohya K."/>
        </authorList>
    </citation>
    <scope>NUCLEOTIDE SEQUENCE [LARGE SCALE GENOMIC DNA]</scope>
    <source>
        <strain evidence="1 2">GF28</strain>
    </source>
</reference>
<comment type="caution">
    <text evidence="1">The sequence shown here is derived from an EMBL/GenBank/DDBJ whole genome shotgun (WGS) entry which is preliminary data.</text>
</comment>
<proteinExistence type="predicted"/>
<gene>
    <name evidence="1" type="ORF">DQP57_00365</name>
</gene>
<evidence type="ECO:0000313" key="2">
    <source>
        <dbReference type="Proteomes" id="UP000250915"/>
    </source>
</evidence>
<sequence>MLVRDWDPSGTTSLEGFTPFETDGSLKSTLFDADNPGGPWFDIGAIDVNGVDFTPRYKTSDTDIWQNRFPQRTDVDSDGEDIQVVCAETNEVALALYNNLPLVDVPGTGAKSILSSVGAADFRATYSLIPQIIYRQMLILGVDGELSNPIYVAELRPRISITKLDKRQFNAKKADEFGLSFGTYPDPASGFVKDAVYGGPAWLALGGPVTLPTVKTVTATAVAGGKATLVFAQPTSKNSPFTYSVSQTTSSTTTAVSDSDLTTSVASDGTVTLTVSGLTATDEYTFTVTATGANLTTAEYTVSNSVTALS</sequence>
<evidence type="ECO:0008006" key="3">
    <source>
        <dbReference type="Google" id="ProtNLM"/>
    </source>
</evidence>
<dbReference type="AlphaFoldDB" id="A0A329MD56"/>
<accession>A0A329MD56</accession>
<evidence type="ECO:0000313" key="1">
    <source>
        <dbReference type="EMBL" id="RAV17512.1"/>
    </source>
</evidence>
<protein>
    <recommendedName>
        <fullName evidence="3">Fibronectin type-III domain-containing protein</fullName>
    </recommendedName>
</protein>
<dbReference type="Proteomes" id="UP000250915">
    <property type="component" value="Unassembled WGS sequence"/>
</dbReference>
<dbReference type="EMBL" id="QMEV01000001">
    <property type="protein sequence ID" value="RAV17512.1"/>
    <property type="molecule type" value="Genomic_DNA"/>
</dbReference>